<dbReference type="EMBL" id="JAASQI010000007">
    <property type="protein sequence ID" value="NIJ59144.1"/>
    <property type="molecule type" value="Genomic_DNA"/>
</dbReference>
<name>A0ABX0V3M3_9HYPH</name>
<evidence type="ECO:0000256" key="1">
    <source>
        <dbReference type="ARBA" id="ARBA00006174"/>
    </source>
</evidence>
<proteinExistence type="inferred from homology"/>
<dbReference type="InterPro" id="IPR005656">
    <property type="entry name" value="MmgE_PrpD"/>
</dbReference>
<reference evidence="4 5" key="1">
    <citation type="submission" date="2020-03" db="EMBL/GenBank/DDBJ databases">
        <title>Genomic Encyclopedia of Type Strains, Phase IV (KMG-IV): sequencing the most valuable type-strain genomes for metagenomic binning, comparative biology and taxonomic classification.</title>
        <authorList>
            <person name="Goeker M."/>
        </authorList>
    </citation>
    <scope>NUCLEOTIDE SEQUENCE [LARGE SCALE GENOMIC DNA]</scope>
    <source>
        <strain evidence="4 5">DSM 103870</strain>
    </source>
</reference>
<dbReference type="Pfam" id="PF19305">
    <property type="entry name" value="MmgE_PrpD_C"/>
    <property type="match status" value="1"/>
</dbReference>
<dbReference type="PANTHER" id="PTHR16943:SF8">
    <property type="entry name" value="2-METHYLCITRATE DEHYDRATASE"/>
    <property type="match status" value="1"/>
</dbReference>
<dbReference type="InterPro" id="IPR036148">
    <property type="entry name" value="MmgE/PrpD_sf"/>
</dbReference>
<dbReference type="InterPro" id="IPR042188">
    <property type="entry name" value="MmgE/PrpD_sf_2"/>
</dbReference>
<dbReference type="InterPro" id="IPR045336">
    <property type="entry name" value="MmgE_PrpD_N"/>
</dbReference>
<dbReference type="InterPro" id="IPR042183">
    <property type="entry name" value="MmgE/PrpD_sf_1"/>
</dbReference>
<dbReference type="SUPFAM" id="SSF103378">
    <property type="entry name" value="2-methylcitrate dehydratase PrpD"/>
    <property type="match status" value="1"/>
</dbReference>
<evidence type="ECO:0000259" key="2">
    <source>
        <dbReference type="Pfam" id="PF03972"/>
    </source>
</evidence>
<dbReference type="InterPro" id="IPR045337">
    <property type="entry name" value="MmgE_PrpD_C"/>
</dbReference>
<accession>A0ABX0V3M3</accession>
<comment type="similarity">
    <text evidence="1">Belongs to the PrpD family.</text>
</comment>
<organism evidence="4 5">
    <name type="scientific">Pseudochelatococcus lubricantis</name>
    <dbReference type="NCBI Taxonomy" id="1538102"/>
    <lineage>
        <taxon>Bacteria</taxon>
        <taxon>Pseudomonadati</taxon>
        <taxon>Pseudomonadota</taxon>
        <taxon>Alphaproteobacteria</taxon>
        <taxon>Hyphomicrobiales</taxon>
        <taxon>Chelatococcaceae</taxon>
        <taxon>Pseudochelatococcus</taxon>
    </lineage>
</organism>
<dbReference type="PANTHER" id="PTHR16943">
    <property type="entry name" value="2-METHYLCITRATE DEHYDRATASE-RELATED"/>
    <property type="match status" value="1"/>
</dbReference>
<comment type="caution">
    <text evidence="4">The sequence shown here is derived from an EMBL/GenBank/DDBJ whole genome shotgun (WGS) entry which is preliminary data.</text>
</comment>
<dbReference type="Gene3D" id="3.30.1330.120">
    <property type="entry name" value="2-methylcitrate dehydratase PrpD"/>
    <property type="match status" value="1"/>
</dbReference>
<evidence type="ECO:0000259" key="3">
    <source>
        <dbReference type="Pfam" id="PF19305"/>
    </source>
</evidence>
<evidence type="ECO:0000313" key="4">
    <source>
        <dbReference type="EMBL" id="NIJ59144.1"/>
    </source>
</evidence>
<evidence type="ECO:0000313" key="5">
    <source>
        <dbReference type="Proteomes" id="UP001429580"/>
    </source>
</evidence>
<gene>
    <name evidence="4" type="ORF">FHS82_002999</name>
</gene>
<dbReference type="Pfam" id="PF03972">
    <property type="entry name" value="MmgE_PrpD_N"/>
    <property type="match status" value="1"/>
</dbReference>
<dbReference type="Gene3D" id="1.10.4100.10">
    <property type="entry name" value="2-methylcitrate dehydratase PrpD"/>
    <property type="match status" value="1"/>
</dbReference>
<dbReference type="RefSeq" id="WP_166954237.1">
    <property type="nucleotide sequence ID" value="NZ_JAASQI010000007.1"/>
</dbReference>
<keyword evidence="5" id="KW-1185">Reference proteome</keyword>
<sequence length="457" mass="46984">MADGLERSGATARLAAFAVSTAGDEIPATVLATMRVCLLDWFGNTVFAAQHADSAPSVRQGIAAFAGTEPGAHTVAGEPGRRSLSAALLLNGTFGHSLDFDDTNLFGKIHPGVTVIPAALAEAERTHTNGGDLLAAIALGYEVACRVGAALGEATYTRGFHPTPLGGIFGAVAAMGRLRGFDAAQMQAAFGLAGSRAAGSMQYLENGAWNKRLHTGFAAHDAALCVALAEAGVSGAAAALEGRAGVLTSYSPAPRPDLLTDGLGTFWAAAETAIKPYPNCRLNHSAIEAALLLRETLAAPQEESYALRLGATAYRMVGEPLPLKRAAQNIVDGQFSVYFQIAASLIDGRNDWNSYRLLGDAEVNRIAARIEVTEDVGLALGEAVLTPKSAPELAVHIREPLGEPTRPLSWDSVCAKFTSLAAGPLGAGRAAQLAAGVATVDALTDTAPLIALAGAPA</sequence>
<dbReference type="Proteomes" id="UP001429580">
    <property type="component" value="Unassembled WGS sequence"/>
</dbReference>
<feature type="domain" description="MmgE/PrpD N-terminal" evidence="2">
    <location>
        <begin position="13"/>
        <end position="256"/>
    </location>
</feature>
<feature type="domain" description="MmgE/PrpD C-terminal" evidence="3">
    <location>
        <begin position="277"/>
        <end position="433"/>
    </location>
</feature>
<protein>
    <submittedName>
        <fullName evidence="4">2-methylcitrate dehydratase PrpD</fullName>
    </submittedName>
</protein>